<dbReference type="EMBL" id="OX596104">
    <property type="protein sequence ID" value="CAM9950777.1"/>
    <property type="molecule type" value="Genomic_DNA"/>
</dbReference>
<accession>A0AC59YSQ6</accession>
<name>A0AC59YSQ6_RANTA</name>
<evidence type="ECO:0000313" key="1">
    <source>
        <dbReference type="EMBL" id="CAM9950777.1"/>
    </source>
</evidence>
<evidence type="ECO:0000313" key="2">
    <source>
        <dbReference type="Proteomes" id="UP001162501"/>
    </source>
</evidence>
<proteinExistence type="predicted"/>
<gene>
    <name evidence="1" type="ORF">MRATA1EN22A_LOCUS9797</name>
</gene>
<dbReference type="Proteomes" id="UP001162501">
    <property type="component" value="Chromosome 20"/>
</dbReference>
<reference evidence="1" key="1">
    <citation type="submission" date="2023-05" db="EMBL/GenBank/DDBJ databases">
        <authorList>
            <consortium name="ELIXIR-Norway"/>
        </authorList>
    </citation>
    <scope>NUCLEOTIDE SEQUENCE</scope>
</reference>
<sequence length="202" mass="21920">MSPLKIHRFVCIWSKTRLTKEREALVETVEGEKEISLAVISNSEGFIRVLRSVTVLQVRRGRRGGARTRDRPSAAVCSHPRDHGGLPALPAAPAGRPDRRPGPGRELAAAQGPGKSRLLGGLMEEGVQEALSVAVSEFSNDAYQSRATRVARARKQVVSGTSYFLDVELGRTARTKSQGSLDSCPFHGQPHLKRRKAVPIPG</sequence>
<organism evidence="1 2">
    <name type="scientific">Rangifer tarandus platyrhynchus</name>
    <name type="common">Svalbard reindeer</name>
    <dbReference type="NCBI Taxonomy" id="3082113"/>
    <lineage>
        <taxon>Eukaryota</taxon>
        <taxon>Metazoa</taxon>
        <taxon>Chordata</taxon>
        <taxon>Craniata</taxon>
        <taxon>Vertebrata</taxon>
        <taxon>Euteleostomi</taxon>
        <taxon>Mammalia</taxon>
        <taxon>Eutheria</taxon>
        <taxon>Laurasiatheria</taxon>
        <taxon>Artiodactyla</taxon>
        <taxon>Ruminantia</taxon>
        <taxon>Pecora</taxon>
        <taxon>Cervidae</taxon>
        <taxon>Odocoileinae</taxon>
        <taxon>Rangifer</taxon>
    </lineage>
</organism>
<reference evidence="1" key="2">
    <citation type="submission" date="2025-03" db="EMBL/GenBank/DDBJ databases">
        <authorList>
            <consortium name="ELIXIR-Norway"/>
            <consortium name="Elixir Norway"/>
        </authorList>
    </citation>
    <scope>NUCLEOTIDE SEQUENCE</scope>
</reference>
<protein>
    <submittedName>
        <fullName evidence="1">Uncharacterized protein</fullName>
    </submittedName>
</protein>